<evidence type="ECO:0000313" key="3">
    <source>
        <dbReference type="EMBL" id="ARQ00227.1"/>
    </source>
</evidence>
<accession>A0A1W6ZS56</accession>
<dbReference type="GO" id="GO:0004497">
    <property type="term" value="F:monooxygenase activity"/>
    <property type="evidence" value="ECO:0007669"/>
    <property type="project" value="UniProtKB-KW"/>
</dbReference>
<dbReference type="STRING" id="1235591.CAK95_14955"/>
<proteinExistence type="predicted"/>
<dbReference type="InterPro" id="IPR002938">
    <property type="entry name" value="FAD-bd"/>
</dbReference>
<keyword evidence="4" id="KW-1185">Reference proteome</keyword>
<dbReference type="GO" id="GO:0071949">
    <property type="term" value="F:FAD binding"/>
    <property type="evidence" value="ECO:0007669"/>
    <property type="project" value="InterPro"/>
</dbReference>
<name>A0A1W6ZS56_9HYPH</name>
<protein>
    <submittedName>
        <fullName evidence="3">Monooxygenase</fullName>
    </submittedName>
</protein>
<dbReference type="Gene3D" id="3.50.50.60">
    <property type="entry name" value="FAD/NAD(P)-binding domain"/>
    <property type="match status" value="1"/>
</dbReference>
<dbReference type="PRINTS" id="PR00420">
    <property type="entry name" value="RNGMNOXGNASE"/>
</dbReference>
<evidence type="ECO:0000256" key="2">
    <source>
        <dbReference type="ARBA" id="ARBA00023027"/>
    </source>
</evidence>
<dbReference type="InterPro" id="IPR050631">
    <property type="entry name" value="PheA/TfdB_FAD_monoxygenase"/>
</dbReference>
<dbReference type="InterPro" id="IPR036188">
    <property type="entry name" value="FAD/NAD-bd_sf"/>
</dbReference>
<evidence type="ECO:0000256" key="1">
    <source>
        <dbReference type="ARBA" id="ARBA00023002"/>
    </source>
</evidence>
<dbReference type="RefSeq" id="WP_086088625.1">
    <property type="nucleotide sequence ID" value="NZ_CP021112.1"/>
</dbReference>
<keyword evidence="2" id="KW-0520">NAD</keyword>
<reference evidence="3 4" key="1">
    <citation type="submission" date="2017-05" db="EMBL/GenBank/DDBJ databases">
        <title>Full genome sequence of Pseudorhodoplanes sinuspersici.</title>
        <authorList>
            <person name="Dastgheib S.M.M."/>
            <person name="Shavandi M."/>
            <person name="Tirandaz H."/>
        </authorList>
    </citation>
    <scope>NUCLEOTIDE SEQUENCE [LARGE SCALE GENOMIC DNA]</scope>
    <source>
        <strain evidence="3 4">RIPI110</strain>
    </source>
</reference>
<dbReference type="PANTHER" id="PTHR43476">
    <property type="entry name" value="3-(3-HYDROXY-PHENYL)PROPIONATE/3-HYDROXYCINNAMIC ACID HYDROXYLASE"/>
    <property type="match status" value="1"/>
</dbReference>
<dbReference type="KEGG" id="psin:CAK95_14955"/>
<dbReference type="AlphaFoldDB" id="A0A1W6ZS56"/>
<keyword evidence="3" id="KW-0503">Monooxygenase</keyword>
<sequence>MRIVIIGAGPAGLYLSLLLKRSGLSVEVTVVEQNAPDSTFGFGVVFGENALEFLKEDDPEIFGAITPELEIWNDIAVVHRGVRVPIDGIGFSAIGRLHLLQLLQQQARAEGITIHFNRQVSDLSEFADADLIVGADGVSSLVRRSDETAFGTKLSYLTNRFAWFGTTKVFDVLTQTFIETPSGAITAHHYRYSPTMSTFLVECNEKTFFDSGFDRMSEDETRKTLQQHFAETLDGHPLISNRSIWRQFPVIRNEHWSSGNKVILGDALHTAHFSIGSGTRLAIEDAIALARAIRAHPRDVREALAAYEAQRKPILAKLVTAANNSAAWYENFSNHMALAPYDFAMSYLSRTGRMDIERIRKVASKFVAEYERQTKGAA</sequence>
<dbReference type="Gene3D" id="3.30.9.20">
    <property type="match status" value="1"/>
</dbReference>
<dbReference type="Pfam" id="PF01494">
    <property type="entry name" value="FAD_binding_3"/>
    <property type="match status" value="2"/>
</dbReference>
<dbReference type="SUPFAM" id="SSF51905">
    <property type="entry name" value="FAD/NAD(P)-binding domain"/>
    <property type="match status" value="1"/>
</dbReference>
<evidence type="ECO:0000313" key="4">
    <source>
        <dbReference type="Proteomes" id="UP000194137"/>
    </source>
</evidence>
<dbReference type="OrthoDB" id="9804454at2"/>
<dbReference type="Proteomes" id="UP000194137">
    <property type="component" value="Chromosome"/>
</dbReference>
<keyword evidence="1" id="KW-0560">Oxidoreductase</keyword>
<dbReference type="EMBL" id="CP021112">
    <property type="protein sequence ID" value="ARQ00227.1"/>
    <property type="molecule type" value="Genomic_DNA"/>
</dbReference>
<dbReference type="PANTHER" id="PTHR43476:SF4">
    <property type="entry name" value="BLR0106 PROTEIN"/>
    <property type="match status" value="1"/>
</dbReference>
<gene>
    <name evidence="3" type="ORF">CAK95_14955</name>
</gene>
<organism evidence="3 4">
    <name type="scientific">Pseudorhodoplanes sinuspersici</name>
    <dbReference type="NCBI Taxonomy" id="1235591"/>
    <lineage>
        <taxon>Bacteria</taxon>
        <taxon>Pseudomonadati</taxon>
        <taxon>Pseudomonadota</taxon>
        <taxon>Alphaproteobacteria</taxon>
        <taxon>Hyphomicrobiales</taxon>
        <taxon>Pseudorhodoplanes</taxon>
    </lineage>
</organism>